<evidence type="ECO:0000256" key="2">
    <source>
        <dbReference type="ARBA" id="ARBA00022723"/>
    </source>
</evidence>
<name>A0A0B1TL94_OESDE</name>
<dbReference type="Pfam" id="PF00067">
    <property type="entry name" value="p450"/>
    <property type="match status" value="1"/>
</dbReference>
<evidence type="ECO:0000256" key="3">
    <source>
        <dbReference type="ARBA" id="ARBA00023004"/>
    </source>
</evidence>
<dbReference type="Gene3D" id="1.10.630.10">
    <property type="entry name" value="Cytochrome P450"/>
    <property type="match status" value="1"/>
</dbReference>
<dbReference type="InterPro" id="IPR001128">
    <property type="entry name" value="Cyt_P450"/>
</dbReference>
<dbReference type="PRINTS" id="PR00385">
    <property type="entry name" value="P450"/>
</dbReference>
<accession>A0A0B1TL94</accession>
<dbReference type="InterPro" id="IPR002401">
    <property type="entry name" value="Cyt_P450_E_grp-I"/>
</dbReference>
<protein>
    <recommendedName>
        <fullName evidence="7">Unspecific monooxygenase</fullName>
    </recommendedName>
</protein>
<feature type="non-terminal residue" evidence="5">
    <location>
        <position position="163"/>
    </location>
</feature>
<dbReference type="GO" id="GO:0016712">
    <property type="term" value="F:oxidoreductase activity, acting on paired donors, with incorporation or reduction of molecular oxygen, reduced flavin or flavoprotein as one donor, and incorporation of one atom of oxygen"/>
    <property type="evidence" value="ECO:0007669"/>
    <property type="project" value="TreeGrafter"/>
</dbReference>
<evidence type="ECO:0008006" key="7">
    <source>
        <dbReference type="Google" id="ProtNLM"/>
    </source>
</evidence>
<dbReference type="PANTHER" id="PTHR24300">
    <property type="entry name" value="CYTOCHROME P450 508A4-RELATED"/>
    <property type="match status" value="1"/>
</dbReference>
<dbReference type="Proteomes" id="UP000053660">
    <property type="component" value="Unassembled WGS sequence"/>
</dbReference>
<dbReference type="EMBL" id="KN549568">
    <property type="protein sequence ID" value="KHJ96881.1"/>
    <property type="molecule type" value="Genomic_DNA"/>
</dbReference>
<proteinExistence type="inferred from homology"/>
<dbReference type="InterPro" id="IPR050182">
    <property type="entry name" value="Cytochrome_P450_fam2"/>
</dbReference>
<evidence type="ECO:0000256" key="1">
    <source>
        <dbReference type="ARBA" id="ARBA00010617"/>
    </source>
</evidence>
<keyword evidence="3" id="KW-0408">Iron</keyword>
<dbReference type="OrthoDB" id="2789670at2759"/>
<comment type="similarity">
    <text evidence="1">Belongs to the cytochrome P450 family.</text>
</comment>
<sequence>MQAVADGSHVIDVEPKDYTDAFIQKMSEIAKNGAVDSSFDEESLVVNILDLWIAGQETTSTTLLWAMIFLLRNPHVIGDVRGELLKTTGGSRSLSLQDKSATPYFLATLTEIQRLASILNVNLFRLADSDTDIGGFPVPKNTVVSAELCLILADENKFPNPTL</sequence>
<evidence type="ECO:0000313" key="6">
    <source>
        <dbReference type="Proteomes" id="UP000053660"/>
    </source>
</evidence>
<dbReference type="GO" id="GO:0005737">
    <property type="term" value="C:cytoplasm"/>
    <property type="evidence" value="ECO:0007669"/>
    <property type="project" value="TreeGrafter"/>
</dbReference>
<organism evidence="5 6">
    <name type="scientific">Oesophagostomum dentatum</name>
    <name type="common">Nodular worm</name>
    <dbReference type="NCBI Taxonomy" id="61180"/>
    <lineage>
        <taxon>Eukaryota</taxon>
        <taxon>Metazoa</taxon>
        <taxon>Ecdysozoa</taxon>
        <taxon>Nematoda</taxon>
        <taxon>Chromadorea</taxon>
        <taxon>Rhabditida</taxon>
        <taxon>Rhabditina</taxon>
        <taxon>Rhabditomorpha</taxon>
        <taxon>Strongyloidea</taxon>
        <taxon>Strongylidae</taxon>
        <taxon>Oesophagostomum</taxon>
    </lineage>
</organism>
<dbReference type="GO" id="GO:0006082">
    <property type="term" value="P:organic acid metabolic process"/>
    <property type="evidence" value="ECO:0007669"/>
    <property type="project" value="TreeGrafter"/>
</dbReference>
<dbReference type="GO" id="GO:0020037">
    <property type="term" value="F:heme binding"/>
    <property type="evidence" value="ECO:0007669"/>
    <property type="project" value="InterPro"/>
</dbReference>
<dbReference type="PRINTS" id="PR00463">
    <property type="entry name" value="EP450I"/>
</dbReference>
<keyword evidence="6" id="KW-1185">Reference proteome</keyword>
<keyword evidence="4" id="KW-0503">Monooxygenase</keyword>
<dbReference type="InterPro" id="IPR036396">
    <property type="entry name" value="Cyt_P450_sf"/>
</dbReference>
<dbReference type="AlphaFoldDB" id="A0A0B1TL94"/>
<keyword evidence="4" id="KW-0560">Oxidoreductase</keyword>
<evidence type="ECO:0000256" key="4">
    <source>
        <dbReference type="ARBA" id="ARBA00023033"/>
    </source>
</evidence>
<dbReference type="SUPFAM" id="SSF48264">
    <property type="entry name" value="Cytochrome P450"/>
    <property type="match status" value="1"/>
</dbReference>
<reference evidence="5 6" key="1">
    <citation type="submission" date="2014-03" db="EMBL/GenBank/DDBJ databases">
        <title>Draft genome of the hookworm Oesophagostomum dentatum.</title>
        <authorList>
            <person name="Mitreva M."/>
        </authorList>
    </citation>
    <scope>NUCLEOTIDE SEQUENCE [LARGE SCALE GENOMIC DNA]</scope>
    <source>
        <strain evidence="5 6">OD-Hann</strain>
    </source>
</reference>
<keyword evidence="2" id="KW-0479">Metal-binding</keyword>
<gene>
    <name evidence="5" type="ORF">OESDEN_03152</name>
</gene>
<evidence type="ECO:0000313" key="5">
    <source>
        <dbReference type="EMBL" id="KHJ96881.1"/>
    </source>
</evidence>
<dbReference type="PANTHER" id="PTHR24300:SF375">
    <property type="entry name" value="CYTOCHROME P450 FAMILY"/>
    <property type="match status" value="1"/>
</dbReference>
<dbReference type="GO" id="GO:0006805">
    <property type="term" value="P:xenobiotic metabolic process"/>
    <property type="evidence" value="ECO:0007669"/>
    <property type="project" value="TreeGrafter"/>
</dbReference>
<dbReference type="GO" id="GO:0005506">
    <property type="term" value="F:iron ion binding"/>
    <property type="evidence" value="ECO:0007669"/>
    <property type="project" value="InterPro"/>
</dbReference>